<dbReference type="InterPro" id="IPR018211">
    <property type="entry name" value="ADH_Fe_CS"/>
</dbReference>
<dbReference type="InterPro" id="IPR056798">
    <property type="entry name" value="ADH_Fe_C"/>
</dbReference>
<dbReference type="PROSITE" id="PS00913">
    <property type="entry name" value="ADH_IRON_1"/>
    <property type="match status" value="1"/>
</dbReference>
<gene>
    <name evidence="6" type="ORF">SE15_05980</name>
</gene>
<protein>
    <submittedName>
        <fullName evidence="6">Alcohol dehydrogenase</fullName>
    </submittedName>
</protein>
<dbReference type="STRING" id="869279.SE15_05980"/>
<dbReference type="Pfam" id="PF00465">
    <property type="entry name" value="Fe-ADH"/>
    <property type="match status" value="1"/>
</dbReference>
<evidence type="ECO:0000256" key="3">
    <source>
        <dbReference type="ARBA" id="ARBA00023027"/>
    </source>
</evidence>
<dbReference type="SUPFAM" id="SSF56796">
    <property type="entry name" value="Dehydroquinate synthase-like"/>
    <property type="match status" value="1"/>
</dbReference>
<accession>A0A0P6Y717</accession>
<evidence type="ECO:0000313" key="6">
    <source>
        <dbReference type="EMBL" id="KPL84605.1"/>
    </source>
</evidence>
<evidence type="ECO:0000313" key="7">
    <source>
        <dbReference type="Proteomes" id="UP000050544"/>
    </source>
</evidence>
<organism evidence="6 7">
    <name type="scientific">Thermanaerothrix daxensis</name>
    <dbReference type="NCBI Taxonomy" id="869279"/>
    <lineage>
        <taxon>Bacteria</taxon>
        <taxon>Bacillati</taxon>
        <taxon>Chloroflexota</taxon>
        <taxon>Anaerolineae</taxon>
        <taxon>Anaerolineales</taxon>
        <taxon>Anaerolineaceae</taxon>
        <taxon>Thermanaerothrix</taxon>
    </lineage>
</organism>
<feature type="domain" description="Fe-containing alcohol dehydrogenase-like C-terminal" evidence="5">
    <location>
        <begin position="189"/>
        <end position="386"/>
    </location>
</feature>
<dbReference type="GO" id="GO:0004022">
    <property type="term" value="F:alcohol dehydrogenase (NAD+) activity"/>
    <property type="evidence" value="ECO:0007669"/>
    <property type="project" value="TreeGrafter"/>
</dbReference>
<keyword evidence="2" id="KW-0560">Oxidoreductase</keyword>
<keyword evidence="3" id="KW-0520">NAD</keyword>
<dbReference type="PANTHER" id="PTHR11496">
    <property type="entry name" value="ALCOHOL DEHYDROGENASE"/>
    <property type="match status" value="1"/>
</dbReference>
<dbReference type="EMBL" id="LGKO01000002">
    <property type="protein sequence ID" value="KPL84605.1"/>
    <property type="molecule type" value="Genomic_DNA"/>
</dbReference>
<comment type="similarity">
    <text evidence="1">Belongs to the iron-containing alcohol dehydrogenase family.</text>
</comment>
<evidence type="ECO:0000256" key="2">
    <source>
        <dbReference type="ARBA" id="ARBA00023002"/>
    </source>
</evidence>
<evidence type="ECO:0000259" key="5">
    <source>
        <dbReference type="Pfam" id="PF25137"/>
    </source>
</evidence>
<dbReference type="GO" id="GO:0046872">
    <property type="term" value="F:metal ion binding"/>
    <property type="evidence" value="ECO:0007669"/>
    <property type="project" value="InterPro"/>
</dbReference>
<sequence>MEMKAFEFATAQRIRFGWGVLEESGSIASTLGRRAFLVRGKKHPDLPRLMDLLDQSRVSVVEFVVTEEPSVDLVRQAVAQARAAGCDCVIGFGGGSVLDTAKAVSALLTNTGCLEDYLEVVGQGQALEVLAAPCLAIPTTAGTGSEVTRNAVLGVPEAGVKVSLRSHLMLPTVALVDPALTCSLPPKITAYTGMDALTQVLEPYVSVRANPMTDLFCREGLQRASWALLAAFKDGNDKDARTAMTWVSLLGGLALANAGLGAVHGLAAPIGGMFKAPHGAICARLLPLVTRVNLQALRNRQPENPILERYHEIARWLTRREEAQAEDGVTWLEEMVDILDIPGLGAYGMTHEHIPTIVERGLRASSMKANPIALTAEELTMILEEAL</sequence>
<feature type="domain" description="Alcohol dehydrogenase iron-type/glycerol dehydrogenase GldA" evidence="4">
    <location>
        <begin position="12"/>
        <end position="178"/>
    </location>
</feature>
<dbReference type="Proteomes" id="UP000050544">
    <property type="component" value="Unassembled WGS sequence"/>
</dbReference>
<reference evidence="6 7" key="1">
    <citation type="submission" date="2015-07" db="EMBL/GenBank/DDBJ databases">
        <title>Whole genome sequence of Thermanaerothrix daxensis DSM 23592.</title>
        <authorList>
            <person name="Hemp J."/>
            <person name="Ward L.M."/>
            <person name="Pace L.A."/>
            <person name="Fischer W.W."/>
        </authorList>
    </citation>
    <scope>NUCLEOTIDE SEQUENCE [LARGE SCALE GENOMIC DNA]</scope>
    <source>
        <strain evidence="6 7">GNS-1</strain>
    </source>
</reference>
<evidence type="ECO:0000259" key="4">
    <source>
        <dbReference type="Pfam" id="PF00465"/>
    </source>
</evidence>
<dbReference type="InterPro" id="IPR039697">
    <property type="entry name" value="Alcohol_dehydrogenase_Fe"/>
</dbReference>
<dbReference type="CDD" id="cd08183">
    <property type="entry name" value="Fe-ADH-like"/>
    <property type="match status" value="1"/>
</dbReference>
<dbReference type="AlphaFoldDB" id="A0A0P6Y717"/>
<dbReference type="Gene3D" id="1.20.1090.10">
    <property type="entry name" value="Dehydroquinate synthase-like - alpha domain"/>
    <property type="match status" value="1"/>
</dbReference>
<dbReference type="OrthoDB" id="9815791at2"/>
<dbReference type="FunFam" id="3.40.50.1970:FF:000003">
    <property type="entry name" value="Alcohol dehydrogenase, iron-containing"/>
    <property type="match status" value="1"/>
</dbReference>
<comment type="caution">
    <text evidence="6">The sequence shown here is derived from an EMBL/GenBank/DDBJ whole genome shotgun (WGS) entry which is preliminary data.</text>
</comment>
<dbReference type="Gene3D" id="3.40.50.1970">
    <property type="match status" value="1"/>
</dbReference>
<proteinExistence type="inferred from homology"/>
<dbReference type="Pfam" id="PF25137">
    <property type="entry name" value="ADH_Fe_C"/>
    <property type="match status" value="1"/>
</dbReference>
<keyword evidence="7" id="KW-1185">Reference proteome</keyword>
<dbReference type="PANTHER" id="PTHR11496:SF102">
    <property type="entry name" value="ALCOHOL DEHYDROGENASE 4"/>
    <property type="match status" value="1"/>
</dbReference>
<evidence type="ECO:0000256" key="1">
    <source>
        <dbReference type="ARBA" id="ARBA00007358"/>
    </source>
</evidence>
<name>A0A0P6Y717_9CHLR</name>
<dbReference type="InterPro" id="IPR001670">
    <property type="entry name" value="ADH_Fe/GldA"/>
</dbReference>